<dbReference type="OrthoDB" id="594739at2"/>
<dbReference type="Proteomes" id="UP000281192">
    <property type="component" value="Chromosome"/>
</dbReference>
<name>A0A2N5CRJ6_9CAUL</name>
<evidence type="ECO:0000313" key="4">
    <source>
        <dbReference type="EMBL" id="AYV46318.1"/>
    </source>
</evidence>
<keyword evidence="7" id="KW-1185">Reference proteome</keyword>
<evidence type="ECO:0000259" key="3">
    <source>
        <dbReference type="Pfam" id="PF08212"/>
    </source>
</evidence>
<feature type="signal peptide" evidence="2">
    <location>
        <begin position="1"/>
        <end position="20"/>
    </location>
</feature>
<evidence type="ECO:0000256" key="2">
    <source>
        <dbReference type="PIRNR" id="PIRNR036893"/>
    </source>
</evidence>
<feature type="chain" id="PRO_5041747373" description="Outer membrane lipoprotein Blc" evidence="2">
    <location>
        <begin position="21"/>
        <end position="179"/>
    </location>
</feature>
<dbReference type="EMBL" id="CP026100">
    <property type="protein sequence ID" value="AYV46318.1"/>
    <property type="molecule type" value="Genomic_DNA"/>
</dbReference>
<dbReference type="SUPFAM" id="SSF50814">
    <property type="entry name" value="Lipocalins"/>
    <property type="match status" value="1"/>
</dbReference>
<keyword evidence="2" id="KW-0998">Cell outer membrane</keyword>
<comment type="subunit">
    <text evidence="2">Homodimer.</text>
</comment>
<dbReference type="Pfam" id="PF08212">
    <property type="entry name" value="Lipocalin_2"/>
    <property type="match status" value="1"/>
</dbReference>
<keyword evidence="2" id="KW-0449">Lipoprotein</keyword>
<comment type="function">
    <text evidence="2">Involved in the storage or transport of lipids necessary for membrane maintenance under stressful conditions. Displays a binding preference for lysophospholipids.</text>
</comment>
<proteinExistence type="inferred from homology"/>
<evidence type="ECO:0000313" key="7">
    <source>
        <dbReference type="Proteomes" id="UP000281192"/>
    </source>
</evidence>
<dbReference type="PIRSF" id="PIRSF036893">
    <property type="entry name" value="Lipocalin_ApoD"/>
    <property type="match status" value="1"/>
</dbReference>
<dbReference type="EMBL" id="PJRQ01000032">
    <property type="protein sequence ID" value="PLR11987.1"/>
    <property type="molecule type" value="Genomic_DNA"/>
</dbReference>
<dbReference type="GO" id="GO:0009279">
    <property type="term" value="C:cell outer membrane"/>
    <property type="evidence" value="ECO:0007669"/>
    <property type="project" value="UniProtKB-SubCell"/>
</dbReference>
<accession>A0A2N5CRJ6</accession>
<dbReference type="InterPro" id="IPR047202">
    <property type="entry name" value="Lipocalin_Blc-like_dom"/>
</dbReference>
<evidence type="ECO:0000313" key="6">
    <source>
        <dbReference type="Proteomes" id="UP000234483"/>
    </source>
</evidence>
<comment type="similarity">
    <text evidence="1 2">Belongs to the calycin superfamily. Lipocalin family.</text>
</comment>
<dbReference type="InterPro" id="IPR012674">
    <property type="entry name" value="Calycin"/>
</dbReference>
<dbReference type="GO" id="GO:0006950">
    <property type="term" value="P:response to stress"/>
    <property type="evidence" value="ECO:0007669"/>
    <property type="project" value="UniProtKB-ARBA"/>
</dbReference>
<dbReference type="RefSeq" id="WP_101713915.1">
    <property type="nucleotide sequence ID" value="NZ_CP026100.1"/>
</dbReference>
<dbReference type="KEGG" id="cfh:C1707_08650"/>
<reference evidence="4 7" key="2">
    <citation type="submission" date="2018-01" db="EMBL/GenBank/DDBJ databases">
        <title>Complete genome sequence of Caulobacter flavus RHGG3.</title>
        <authorList>
            <person name="Yang E."/>
        </authorList>
    </citation>
    <scope>NUCLEOTIDE SEQUENCE [LARGE SCALE GENOMIC DNA]</scope>
    <source>
        <strain evidence="4 7">RHGG3</strain>
    </source>
</reference>
<reference evidence="5 6" key="1">
    <citation type="submission" date="2017-12" db="EMBL/GenBank/DDBJ databases">
        <title>The genome sequence of Caulobacter flavus CGMCC1 15093.</title>
        <authorList>
            <person name="Gao J."/>
            <person name="Mao X."/>
            <person name="Sun J."/>
        </authorList>
    </citation>
    <scope>NUCLEOTIDE SEQUENCE [LARGE SCALE GENOMIC DNA]</scope>
    <source>
        <strain evidence="5 6">CGMCC1 15093</strain>
    </source>
</reference>
<feature type="domain" description="Lipocalin/cytosolic fatty-acid binding" evidence="3">
    <location>
        <begin position="41"/>
        <end position="171"/>
    </location>
</feature>
<dbReference type="Gene3D" id="2.40.128.20">
    <property type="match status" value="1"/>
</dbReference>
<protein>
    <recommendedName>
        <fullName evidence="2">Outer membrane lipoprotein Blc</fullName>
    </recommendedName>
</protein>
<sequence length="179" mass="19237">MRVSLILSLAASLAATPVLALSTAALAGAQPPSKPVAAAFYSGKWYEIARTPNSGQRNCEAPTTEFTTKSADSFSVRQVCRRDSATGKAKTFNTSGRIVAGSENAKFSMNFLGGLKKQEYWVLDRAEDESWAIMATPGGNFVWLLSRKPVMDEAAKAAALSRVKALGYEKLVFPQQPEA</sequence>
<dbReference type="InterPro" id="IPR000566">
    <property type="entry name" value="Lipocln_cytosolic_FA-bd_dom"/>
</dbReference>
<dbReference type="AlphaFoldDB" id="A0A2N5CRJ6"/>
<keyword evidence="2" id="KW-0446">Lipid-binding</keyword>
<keyword evidence="2" id="KW-0472">Membrane</keyword>
<comment type="subcellular location">
    <subcellularLocation>
        <location evidence="2">Cell outer membrane</location>
    </subcellularLocation>
</comment>
<evidence type="ECO:0000256" key="1">
    <source>
        <dbReference type="ARBA" id="ARBA00006889"/>
    </source>
</evidence>
<dbReference type="PANTHER" id="PTHR10612:SF34">
    <property type="entry name" value="APOLIPOPROTEIN D"/>
    <property type="match status" value="1"/>
</dbReference>
<dbReference type="InterPro" id="IPR022271">
    <property type="entry name" value="Lipocalin_ApoD"/>
</dbReference>
<dbReference type="Proteomes" id="UP000234483">
    <property type="component" value="Unassembled WGS sequence"/>
</dbReference>
<evidence type="ECO:0000313" key="5">
    <source>
        <dbReference type="EMBL" id="PLR11987.1"/>
    </source>
</evidence>
<gene>
    <name evidence="4" type="ORF">C1707_08650</name>
    <name evidence="5" type="ORF">CFHF_15570</name>
</gene>
<dbReference type="GO" id="GO:0008289">
    <property type="term" value="F:lipid binding"/>
    <property type="evidence" value="ECO:0007669"/>
    <property type="project" value="UniProtKB-UniRule"/>
</dbReference>
<organism evidence="5 6">
    <name type="scientific">Caulobacter flavus</name>
    <dbReference type="NCBI Taxonomy" id="1679497"/>
    <lineage>
        <taxon>Bacteria</taxon>
        <taxon>Pseudomonadati</taxon>
        <taxon>Pseudomonadota</taxon>
        <taxon>Alphaproteobacteria</taxon>
        <taxon>Caulobacterales</taxon>
        <taxon>Caulobacteraceae</taxon>
        <taxon>Caulobacter</taxon>
    </lineage>
</organism>
<dbReference type="CDD" id="cd19438">
    <property type="entry name" value="lipocalin_Blc-like"/>
    <property type="match status" value="1"/>
</dbReference>
<dbReference type="PANTHER" id="PTHR10612">
    <property type="entry name" value="APOLIPOPROTEIN D"/>
    <property type="match status" value="1"/>
</dbReference>
<keyword evidence="2" id="KW-0732">Signal</keyword>